<proteinExistence type="predicted"/>
<dbReference type="SMART" id="SM00422">
    <property type="entry name" value="HTH_MERR"/>
    <property type="match status" value="1"/>
</dbReference>
<accession>A0A841AWY1</accession>
<dbReference type="PROSITE" id="PS50937">
    <property type="entry name" value="HTH_MERR_2"/>
    <property type="match status" value="1"/>
</dbReference>
<dbReference type="InterPro" id="IPR000551">
    <property type="entry name" value="MerR-type_HTH_dom"/>
</dbReference>
<comment type="caution">
    <text evidence="3">The sequence shown here is derived from an EMBL/GenBank/DDBJ whole genome shotgun (WGS) entry which is preliminary data.</text>
</comment>
<sequence length="145" mass="16018">MGEGELTIGEVASRTGVATSALRYWEEIGLLPAPDRVAGQRRYPPSVIGRVGEILLLQDVGFTLRELKDLIAARELEAEGWRELHRRKLAELDQRLARIEAARTAIAHVLACPHEDIRTCPSFARVVETRLTEGVLKEGPSPTEG</sequence>
<dbReference type="AlphaFoldDB" id="A0A841AWY1"/>
<evidence type="ECO:0000313" key="3">
    <source>
        <dbReference type="EMBL" id="MBB5851477.1"/>
    </source>
</evidence>
<dbReference type="SUPFAM" id="SSF46955">
    <property type="entry name" value="Putative DNA-binding domain"/>
    <property type="match status" value="1"/>
</dbReference>
<organism evidence="3 4">
    <name type="scientific">Amycolatopsis umgeniensis</name>
    <dbReference type="NCBI Taxonomy" id="336628"/>
    <lineage>
        <taxon>Bacteria</taxon>
        <taxon>Bacillati</taxon>
        <taxon>Actinomycetota</taxon>
        <taxon>Actinomycetes</taxon>
        <taxon>Pseudonocardiales</taxon>
        <taxon>Pseudonocardiaceae</taxon>
        <taxon>Amycolatopsis</taxon>
    </lineage>
</organism>
<evidence type="ECO:0000259" key="2">
    <source>
        <dbReference type="PROSITE" id="PS50937"/>
    </source>
</evidence>
<gene>
    <name evidence="3" type="ORF">HDA45_001564</name>
</gene>
<feature type="domain" description="HTH merR-type" evidence="2">
    <location>
        <begin position="5"/>
        <end position="73"/>
    </location>
</feature>
<keyword evidence="1" id="KW-0238">DNA-binding</keyword>
<dbReference type="GO" id="GO:0003677">
    <property type="term" value="F:DNA binding"/>
    <property type="evidence" value="ECO:0007669"/>
    <property type="project" value="UniProtKB-KW"/>
</dbReference>
<dbReference type="PROSITE" id="PS00552">
    <property type="entry name" value="HTH_MERR_1"/>
    <property type="match status" value="1"/>
</dbReference>
<evidence type="ECO:0000313" key="4">
    <source>
        <dbReference type="Proteomes" id="UP000580861"/>
    </source>
</evidence>
<dbReference type="InterPro" id="IPR047057">
    <property type="entry name" value="MerR_fam"/>
</dbReference>
<dbReference type="GO" id="GO:0003700">
    <property type="term" value="F:DNA-binding transcription factor activity"/>
    <property type="evidence" value="ECO:0007669"/>
    <property type="project" value="InterPro"/>
</dbReference>
<dbReference type="EMBL" id="JACHMX010000001">
    <property type="protein sequence ID" value="MBB5851477.1"/>
    <property type="molecule type" value="Genomic_DNA"/>
</dbReference>
<dbReference type="Gene3D" id="1.10.1660.10">
    <property type="match status" value="1"/>
</dbReference>
<dbReference type="PANTHER" id="PTHR30204:SF0">
    <property type="entry name" value="REDOX-SENSITIVE TRANSCRIPTIONAL ACTIVATOR SOXR"/>
    <property type="match status" value="1"/>
</dbReference>
<dbReference type="PRINTS" id="PR00040">
    <property type="entry name" value="HTHMERR"/>
</dbReference>
<dbReference type="Pfam" id="PF13411">
    <property type="entry name" value="MerR_1"/>
    <property type="match status" value="1"/>
</dbReference>
<name>A0A841AWY1_9PSEU</name>
<keyword evidence="4" id="KW-1185">Reference proteome</keyword>
<protein>
    <submittedName>
        <fullName evidence="3">MerR family redox-sensitive transcriptional activator SoxR</fullName>
    </submittedName>
</protein>
<dbReference type="Proteomes" id="UP000580861">
    <property type="component" value="Unassembled WGS sequence"/>
</dbReference>
<reference evidence="3 4" key="1">
    <citation type="submission" date="2020-08" db="EMBL/GenBank/DDBJ databases">
        <title>Sequencing the genomes of 1000 actinobacteria strains.</title>
        <authorList>
            <person name="Klenk H.-P."/>
        </authorList>
    </citation>
    <scope>NUCLEOTIDE SEQUENCE [LARGE SCALE GENOMIC DNA]</scope>
    <source>
        <strain evidence="3 4">DSM 45272</strain>
    </source>
</reference>
<dbReference type="InterPro" id="IPR009061">
    <property type="entry name" value="DNA-bd_dom_put_sf"/>
</dbReference>
<dbReference type="RefSeq" id="WP_184893238.1">
    <property type="nucleotide sequence ID" value="NZ_JACHMX010000001.1"/>
</dbReference>
<evidence type="ECO:0000256" key="1">
    <source>
        <dbReference type="ARBA" id="ARBA00023125"/>
    </source>
</evidence>
<dbReference type="PANTHER" id="PTHR30204">
    <property type="entry name" value="REDOX-CYCLING DRUG-SENSING TRANSCRIPTIONAL ACTIVATOR SOXR"/>
    <property type="match status" value="1"/>
</dbReference>